<keyword evidence="1" id="KW-0472">Membrane</keyword>
<sequence length="218" mass="23391">MELNPEGQQQKKSAAAAPRRALFHRETISLAEIAVQVFSVVLGILLAFGIGNWSASRETASKIAEAQTAIRAEIQANRVRLQQTVIYQGGLAKAVTDAINSSAPPKRCTEVASWRGMQTALLLHSSYDNAIAAGVFTSMPLADGQTIAAIYAWQQRYITYSDKSLDWMVMKFMEDELAGCAGVLEDLSAAGQNLVANYDAYLSSSSAAPADSKSRASP</sequence>
<feature type="transmembrane region" description="Helical" evidence="1">
    <location>
        <begin position="33"/>
        <end position="53"/>
    </location>
</feature>
<comment type="caution">
    <text evidence="2">The sequence shown here is derived from an EMBL/GenBank/DDBJ whole genome shotgun (WGS) entry which is preliminary data.</text>
</comment>
<proteinExistence type="predicted"/>
<dbReference type="EMBL" id="BAAAEU010000024">
    <property type="protein sequence ID" value="GAA0720508.1"/>
    <property type="molecule type" value="Genomic_DNA"/>
</dbReference>
<accession>A0ABP3TY34</accession>
<reference evidence="3" key="1">
    <citation type="journal article" date="2019" name="Int. J. Syst. Evol. Microbiol.">
        <title>The Global Catalogue of Microorganisms (GCM) 10K type strain sequencing project: providing services to taxonomists for standard genome sequencing and annotation.</title>
        <authorList>
            <consortium name="The Broad Institute Genomics Platform"/>
            <consortium name="The Broad Institute Genome Sequencing Center for Infectious Disease"/>
            <person name="Wu L."/>
            <person name="Ma J."/>
        </authorList>
    </citation>
    <scope>NUCLEOTIDE SEQUENCE [LARGE SCALE GENOMIC DNA]</scope>
    <source>
        <strain evidence="3">JCM 15421</strain>
    </source>
</reference>
<evidence type="ECO:0000256" key="1">
    <source>
        <dbReference type="SAM" id="Phobius"/>
    </source>
</evidence>
<keyword evidence="1" id="KW-0812">Transmembrane</keyword>
<keyword evidence="3" id="KW-1185">Reference proteome</keyword>
<name>A0ABP3TY34_9GAMM</name>
<dbReference type="RefSeq" id="WP_343792567.1">
    <property type="nucleotide sequence ID" value="NZ_BAAAEU010000024.1"/>
</dbReference>
<dbReference type="Proteomes" id="UP001501523">
    <property type="component" value="Unassembled WGS sequence"/>
</dbReference>
<evidence type="ECO:0000313" key="2">
    <source>
        <dbReference type="EMBL" id="GAA0720508.1"/>
    </source>
</evidence>
<organism evidence="2 3">
    <name type="scientific">Dokdonella soli</name>
    <dbReference type="NCBI Taxonomy" id="529810"/>
    <lineage>
        <taxon>Bacteria</taxon>
        <taxon>Pseudomonadati</taxon>
        <taxon>Pseudomonadota</taxon>
        <taxon>Gammaproteobacteria</taxon>
        <taxon>Lysobacterales</taxon>
        <taxon>Rhodanobacteraceae</taxon>
        <taxon>Dokdonella</taxon>
    </lineage>
</organism>
<gene>
    <name evidence="2" type="ORF">GCM10009105_29990</name>
</gene>
<protein>
    <submittedName>
        <fullName evidence="2">Uncharacterized protein</fullName>
    </submittedName>
</protein>
<evidence type="ECO:0000313" key="3">
    <source>
        <dbReference type="Proteomes" id="UP001501523"/>
    </source>
</evidence>
<keyword evidence="1" id="KW-1133">Transmembrane helix</keyword>